<dbReference type="EMBL" id="CP049740">
    <property type="protein sequence ID" value="QII82547.1"/>
    <property type="molecule type" value="Genomic_DNA"/>
</dbReference>
<sequence>MSTQIEKEFKNLLTKEEYEQLLVHYQLDESAAIHQTNTYYDTDDRQLQSLKMGLRIRTYDDDAELTLKVLLQENEQLEITDALSLVEANQLISDKKIKNAGHVASMLKKETIDLDRLKPVGQLSTVRHTFSGEGGVYFLDKSYYQDQKDYELEFETEDLEKGLILFNTFLTHHEIKKRKTTQKIQRALQYPNSEKAE</sequence>
<dbReference type="PIRSF" id="PIRSF012526">
    <property type="entry name" value="CYTH_UCP012526"/>
    <property type="match status" value="1"/>
</dbReference>
<dbReference type="Pfam" id="PF01928">
    <property type="entry name" value="CYTH"/>
    <property type="match status" value="1"/>
</dbReference>
<gene>
    <name evidence="2" type="ORF">G7057_08995</name>
</gene>
<reference evidence="2 3" key="1">
    <citation type="journal article" date="2017" name="Int. J. Syst. Evol. Microbiol.">
        <title>Jeotgalibaca porci sp. nov. and Jeotgalibaca arthritidis sp. nov., isolated from pigs, and emended description of the genus Jeotgalibaca.</title>
        <authorList>
            <person name="Zamora L."/>
            <person name="Perez-Sancho M."/>
            <person name="Dominguez L."/>
            <person name="Fernandez-Garayzabal J.F."/>
            <person name="Vela A.I."/>
        </authorList>
    </citation>
    <scope>NUCLEOTIDE SEQUENCE [LARGE SCALE GENOMIC DNA]</scope>
    <source>
        <strain evidence="2 3">CECT 9157</strain>
    </source>
</reference>
<proteinExistence type="predicted"/>
<evidence type="ECO:0000313" key="2">
    <source>
        <dbReference type="EMBL" id="QII82547.1"/>
    </source>
</evidence>
<feature type="domain" description="CYTH" evidence="1">
    <location>
        <begin position="4"/>
        <end position="194"/>
    </location>
</feature>
<dbReference type="InterPro" id="IPR009195">
    <property type="entry name" value="Uncharacterised_YjbK"/>
</dbReference>
<keyword evidence="3" id="KW-1185">Reference proteome</keyword>
<dbReference type="SMART" id="SM01118">
    <property type="entry name" value="CYTH"/>
    <property type="match status" value="1"/>
</dbReference>
<dbReference type="InterPro" id="IPR033469">
    <property type="entry name" value="CYTH-like_dom_sf"/>
</dbReference>
<dbReference type="Gene3D" id="2.40.320.10">
    <property type="entry name" value="Hypothetical Protein Pfu-838710-001"/>
    <property type="match status" value="1"/>
</dbReference>
<dbReference type="KEGG" id="jar:G7057_08995"/>
<dbReference type="PROSITE" id="PS51707">
    <property type="entry name" value="CYTH"/>
    <property type="match status" value="1"/>
</dbReference>
<name>A0A6G7KBC8_9LACT</name>
<evidence type="ECO:0000313" key="3">
    <source>
        <dbReference type="Proteomes" id="UP000501451"/>
    </source>
</evidence>
<evidence type="ECO:0000259" key="1">
    <source>
        <dbReference type="PROSITE" id="PS51707"/>
    </source>
</evidence>
<accession>A0A6G7KBC8</accession>
<dbReference type="InterPro" id="IPR023577">
    <property type="entry name" value="CYTH_domain"/>
</dbReference>
<dbReference type="AlphaFoldDB" id="A0A6G7KBC8"/>
<dbReference type="CDD" id="cd07762">
    <property type="entry name" value="CYTH-like_Pase_1"/>
    <property type="match status" value="1"/>
</dbReference>
<organism evidence="2 3">
    <name type="scientific">Jeotgalibaca arthritidis</name>
    <dbReference type="NCBI Taxonomy" id="1868794"/>
    <lineage>
        <taxon>Bacteria</taxon>
        <taxon>Bacillati</taxon>
        <taxon>Bacillota</taxon>
        <taxon>Bacilli</taxon>
        <taxon>Lactobacillales</taxon>
        <taxon>Carnobacteriaceae</taxon>
        <taxon>Jeotgalibaca</taxon>
    </lineage>
</organism>
<dbReference type="Proteomes" id="UP000501451">
    <property type="component" value="Chromosome"/>
</dbReference>
<protein>
    <submittedName>
        <fullName evidence="2">CYTH domain-containing protein</fullName>
    </submittedName>
</protein>
<dbReference type="SUPFAM" id="SSF55154">
    <property type="entry name" value="CYTH-like phosphatases"/>
    <property type="match status" value="1"/>
</dbReference>
<dbReference type="RefSeq" id="WP_166162997.1">
    <property type="nucleotide sequence ID" value="NZ_CP049740.1"/>
</dbReference>